<comment type="caution">
    <text evidence="10">The sequence shown here is derived from an EMBL/GenBank/DDBJ whole genome shotgun (WGS) entry which is preliminary data.</text>
</comment>
<proteinExistence type="inferred from homology"/>
<evidence type="ECO:0000313" key="10">
    <source>
        <dbReference type="EMBL" id="MDI9857690.1"/>
    </source>
</evidence>
<dbReference type="Pfam" id="PF03734">
    <property type="entry name" value="YkuD"/>
    <property type="match status" value="1"/>
</dbReference>
<feature type="domain" description="L,D-TPase catalytic" evidence="9">
    <location>
        <begin position="38"/>
        <end position="174"/>
    </location>
</feature>
<dbReference type="PANTHER" id="PTHR36699:SF1">
    <property type="entry name" value="L,D-TRANSPEPTIDASE YAFK-RELATED"/>
    <property type="match status" value="1"/>
</dbReference>
<evidence type="ECO:0000256" key="3">
    <source>
        <dbReference type="ARBA" id="ARBA00022679"/>
    </source>
</evidence>
<keyword evidence="4 7" id="KW-0133">Cell shape</keyword>
<dbReference type="PANTHER" id="PTHR36699">
    <property type="entry name" value="LD-TRANSPEPTIDASE"/>
    <property type="match status" value="1"/>
</dbReference>
<evidence type="ECO:0000256" key="1">
    <source>
        <dbReference type="ARBA" id="ARBA00004752"/>
    </source>
</evidence>
<feature type="transmembrane region" description="Helical" evidence="8">
    <location>
        <begin position="7"/>
        <end position="26"/>
    </location>
</feature>
<dbReference type="PROSITE" id="PS52029">
    <property type="entry name" value="LD_TPASE"/>
    <property type="match status" value="1"/>
</dbReference>
<gene>
    <name evidence="10" type="ORF">QM524_00590</name>
</gene>
<comment type="similarity">
    <text evidence="2">Belongs to the YkuD family.</text>
</comment>
<evidence type="ECO:0000313" key="11">
    <source>
        <dbReference type="Proteomes" id="UP001236507"/>
    </source>
</evidence>
<evidence type="ECO:0000256" key="5">
    <source>
        <dbReference type="ARBA" id="ARBA00022984"/>
    </source>
</evidence>
<accession>A0ABT6Y293</accession>
<dbReference type="RefSeq" id="WP_283343013.1">
    <property type="nucleotide sequence ID" value="NZ_JASHIF010000002.1"/>
</dbReference>
<keyword evidence="3" id="KW-0808">Transferase</keyword>
<sequence length="175" mass="19844">MTHPLKIIFRIFTPVLILGLAIYQFLPETPLPKNAQIDSLVVFKSKRQLLAFYDGQLLKTYSIALGRQPLGAKEYEGDLKTPEGSYIIYDKNPHSDYYKNLGISYPNAKDIAHAKRLHRPAGGEIKIHGLKNYMGLLGKFHRWFDWTLGCIAVQNAEIDELYDAVPIGTPIVIYP</sequence>
<reference evidence="10 11" key="1">
    <citation type="submission" date="2023-05" db="EMBL/GenBank/DDBJ databases">
        <title>Novel species of genus Flectobacillus isolated from stream in China.</title>
        <authorList>
            <person name="Lu H."/>
        </authorList>
    </citation>
    <scope>NUCLEOTIDE SEQUENCE [LARGE SCALE GENOMIC DNA]</scope>
    <source>
        <strain evidence="10 11">KCTC 42575</strain>
    </source>
</reference>
<dbReference type="InterPro" id="IPR005490">
    <property type="entry name" value="LD_TPept_cat_dom"/>
</dbReference>
<dbReference type="InterPro" id="IPR038063">
    <property type="entry name" value="Transpep_catalytic_dom"/>
</dbReference>
<name>A0ABT6Y293_9BACT</name>
<keyword evidence="8" id="KW-0812">Transmembrane</keyword>
<dbReference type="CDD" id="cd16913">
    <property type="entry name" value="YkuD_like"/>
    <property type="match status" value="1"/>
</dbReference>
<evidence type="ECO:0000256" key="8">
    <source>
        <dbReference type="SAM" id="Phobius"/>
    </source>
</evidence>
<evidence type="ECO:0000256" key="6">
    <source>
        <dbReference type="ARBA" id="ARBA00023316"/>
    </source>
</evidence>
<keyword evidence="8" id="KW-1133">Transmembrane helix</keyword>
<dbReference type="EMBL" id="JASHIF010000002">
    <property type="protein sequence ID" value="MDI9857690.1"/>
    <property type="molecule type" value="Genomic_DNA"/>
</dbReference>
<evidence type="ECO:0000256" key="4">
    <source>
        <dbReference type="ARBA" id="ARBA00022960"/>
    </source>
</evidence>
<evidence type="ECO:0000256" key="7">
    <source>
        <dbReference type="PROSITE-ProRule" id="PRU01373"/>
    </source>
</evidence>
<dbReference type="SUPFAM" id="SSF141523">
    <property type="entry name" value="L,D-transpeptidase catalytic domain-like"/>
    <property type="match status" value="1"/>
</dbReference>
<protein>
    <submittedName>
        <fullName evidence="10">L,D-transpeptidase family protein</fullName>
    </submittedName>
</protein>
<organism evidence="10 11">
    <name type="scientific">Flectobacillus roseus</name>
    <dbReference type="NCBI Taxonomy" id="502259"/>
    <lineage>
        <taxon>Bacteria</taxon>
        <taxon>Pseudomonadati</taxon>
        <taxon>Bacteroidota</taxon>
        <taxon>Cytophagia</taxon>
        <taxon>Cytophagales</taxon>
        <taxon>Flectobacillaceae</taxon>
        <taxon>Flectobacillus</taxon>
    </lineage>
</organism>
<comment type="pathway">
    <text evidence="1 7">Cell wall biogenesis; peptidoglycan biosynthesis.</text>
</comment>
<feature type="active site" description="Nucleophile" evidence="7">
    <location>
        <position position="150"/>
    </location>
</feature>
<keyword evidence="5 7" id="KW-0573">Peptidoglycan synthesis</keyword>
<feature type="active site" description="Proton donor/acceptor" evidence="7">
    <location>
        <position position="128"/>
    </location>
</feature>
<keyword evidence="11" id="KW-1185">Reference proteome</keyword>
<dbReference type="Proteomes" id="UP001236507">
    <property type="component" value="Unassembled WGS sequence"/>
</dbReference>
<keyword evidence="8" id="KW-0472">Membrane</keyword>
<evidence type="ECO:0000256" key="2">
    <source>
        <dbReference type="ARBA" id="ARBA00005992"/>
    </source>
</evidence>
<evidence type="ECO:0000259" key="9">
    <source>
        <dbReference type="PROSITE" id="PS52029"/>
    </source>
</evidence>
<dbReference type="Gene3D" id="2.40.440.10">
    <property type="entry name" value="L,D-transpeptidase catalytic domain-like"/>
    <property type="match status" value="1"/>
</dbReference>
<keyword evidence="6 7" id="KW-0961">Cell wall biogenesis/degradation</keyword>